<dbReference type="Proteomes" id="UP001151760">
    <property type="component" value="Unassembled WGS sequence"/>
</dbReference>
<evidence type="ECO:0000313" key="1">
    <source>
        <dbReference type="EMBL" id="GJS90833.1"/>
    </source>
</evidence>
<sequence length="207" mass="22583">MAMRQSAYSLGGRQQSKDSQTAILDLKRDNSSGHPSIATQRTVTLVSLSNESSEPSACFAIPVFSPRDDPIACLNKAMAFLTAVAIVKLSLQPNNATSSGKTRSKNILVILIRVNATSQGEILQVDNKSCKMLRTAKVKDFMAIDLSKMAPSVLMANLSNYGSNVLSEVPHSETYQNDMDNQRLVPETRVVKKRHTKCSLNEVKLGV</sequence>
<reference evidence="1" key="2">
    <citation type="submission" date="2022-01" db="EMBL/GenBank/DDBJ databases">
        <authorList>
            <person name="Yamashiro T."/>
            <person name="Shiraishi A."/>
            <person name="Satake H."/>
            <person name="Nakayama K."/>
        </authorList>
    </citation>
    <scope>NUCLEOTIDE SEQUENCE</scope>
</reference>
<keyword evidence="2" id="KW-1185">Reference proteome</keyword>
<proteinExistence type="predicted"/>
<reference evidence="1" key="1">
    <citation type="journal article" date="2022" name="Int. J. Mol. Sci.">
        <title>Draft Genome of Tanacetum Coccineum: Genomic Comparison of Closely Related Tanacetum-Family Plants.</title>
        <authorList>
            <person name="Yamashiro T."/>
            <person name="Shiraishi A."/>
            <person name="Nakayama K."/>
            <person name="Satake H."/>
        </authorList>
    </citation>
    <scope>NUCLEOTIDE SEQUENCE</scope>
</reference>
<dbReference type="EMBL" id="BQNB010011459">
    <property type="protein sequence ID" value="GJS90833.1"/>
    <property type="molecule type" value="Genomic_DNA"/>
</dbReference>
<evidence type="ECO:0000313" key="2">
    <source>
        <dbReference type="Proteomes" id="UP001151760"/>
    </source>
</evidence>
<comment type="caution">
    <text evidence="1">The sequence shown here is derived from an EMBL/GenBank/DDBJ whole genome shotgun (WGS) entry which is preliminary data.</text>
</comment>
<organism evidence="1 2">
    <name type="scientific">Tanacetum coccineum</name>
    <dbReference type="NCBI Taxonomy" id="301880"/>
    <lineage>
        <taxon>Eukaryota</taxon>
        <taxon>Viridiplantae</taxon>
        <taxon>Streptophyta</taxon>
        <taxon>Embryophyta</taxon>
        <taxon>Tracheophyta</taxon>
        <taxon>Spermatophyta</taxon>
        <taxon>Magnoliopsida</taxon>
        <taxon>eudicotyledons</taxon>
        <taxon>Gunneridae</taxon>
        <taxon>Pentapetalae</taxon>
        <taxon>asterids</taxon>
        <taxon>campanulids</taxon>
        <taxon>Asterales</taxon>
        <taxon>Asteraceae</taxon>
        <taxon>Asteroideae</taxon>
        <taxon>Anthemideae</taxon>
        <taxon>Anthemidinae</taxon>
        <taxon>Tanacetum</taxon>
    </lineage>
</organism>
<name>A0ABQ4ZQ21_9ASTR</name>
<gene>
    <name evidence="1" type="ORF">Tco_0773469</name>
</gene>
<accession>A0ABQ4ZQ21</accession>
<protein>
    <submittedName>
        <fullName evidence="1">Uncharacterized protein</fullName>
    </submittedName>
</protein>